<comment type="subcellular location">
    <subcellularLocation>
        <location evidence="1">Cell membrane</location>
        <topology evidence="1">Multi-pass membrane protein</topology>
    </subcellularLocation>
</comment>
<dbReference type="InterPro" id="IPR001123">
    <property type="entry name" value="LeuE-type"/>
</dbReference>
<gene>
    <name evidence="7" type="ORF">ATN84_04185</name>
</gene>
<dbReference type="EMBL" id="LNTU01000001">
    <property type="protein sequence ID" value="KXF79538.1"/>
    <property type="molecule type" value="Genomic_DNA"/>
</dbReference>
<dbReference type="OrthoDB" id="9804822at2"/>
<feature type="transmembrane region" description="Helical" evidence="6">
    <location>
        <begin position="48"/>
        <end position="81"/>
    </location>
</feature>
<evidence type="ECO:0000256" key="5">
    <source>
        <dbReference type="ARBA" id="ARBA00023136"/>
    </source>
</evidence>
<feature type="transmembrane region" description="Helical" evidence="6">
    <location>
        <begin position="146"/>
        <end position="169"/>
    </location>
</feature>
<keyword evidence="4 6" id="KW-1133">Transmembrane helix</keyword>
<reference evidence="7 8" key="1">
    <citation type="submission" date="2015-11" db="EMBL/GenBank/DDBJ databases">
        <title>Draft genome sequence of Paramesorhizobium deserti A-3-E, a strain highly resistant to diverse beta-lactam antibiotics.</title>
        <authorList>
            <person name="Lv R."/>
            <person name="Yang X."/>
            <person name="Fang N."/>
            <person name="Guo J."/>
            <person name="Luo X."/>
            <person name="Peng F."/>
            <person name="Yang R."/>
            <person name="Cui Y."/>
            <person name="Fang C."/>
            <person name="Song Y."/>
        </authorList>
    </citation>
    <scope>NUCLEOTIDE SEQUENCE [LARGE SCALE GENOMIC DNA]</scope>
    <source>
        <strain evidence="7 8">A-3-E</strain>
    </source>
</reference>
<protein>
    <submittedName>
        <fullName evidence="7">Lysine transporter LysE</fullName>
    </submittedName>
</protein>
<dbReference type="PANTHER" id="PTHR30086:SF20">
    <property type="entry name" value="ARGININE EXPORTER PROTEIN ARGO-RELATED"/>
    <property type="match status" value="1"/>
</dbReference>
<keyword evidence="2" id="KW-1003">Cell membrane</keyword>
<evidence type="ECO:0000256" key="4">
    <source>
        <dbReference type="ARBA" id="ARBA00022989"/>
    </source>
</evidence>
<evidence type="ECO:0000256" key="6">
    <source>
        <dbReference type="SAM" id="Phobius"/>
    </source>
</evidence>
<keyword evidence="8" id="KW-1185">Reference proteome</keyword>
<name>A0A135I284_9HYPH</name>
<dbReference type="GO" id="GO:0015171">
    <property type="term" value="F:amino acid transmembrane transporter activity"/>
    <property type="evidence" value="ECO:0007669"/>
    <property type="project" value="TreeGrafter"/>
</dbReference>
<feature type="transmembrane region" description="Helical" evidence="6">
    <location>
        <begin position="113"/>
        <end position="134"/>
    </location>
</feature>
<sequence length="202" mass="21415">MIAWSIFIPACFALNCSPGPNNMLAFSNAARLGAGPAMLGGLGRMPAFAFLILITIVGLGAVLAASATAFMIIKFAGAIYLVYVGIQFWRKARELAAMRSADVSLKALMRRDFTLAISNPKAIAVFTAFFPQFIDASAPAWSQLAAMGVVFLVLEVGAVLLYVIAGVLLRKALKSERIFVHLNRLIGGVLIASGCSMALSSR</sequence>
<dbReference type="PANTHER" id="PTHR30086">
    <property type="entry name" value="ARGININE EXPORTER PROTEIN ARGO"/>
    <property type="match status" value="1"/>
</dbReference>
<dbReference type="PIRSF" id="PIRSF006324">
    <property type="entry name" value="LeuE"/>
    <property type="match status" value="1"/>
</dbReference>
<comment type="caution">
    <text evidence="7">The sequence shown here is derived from an EMBL/GenBank/DDBJ whole genome shotgun (WGS) entry which is preliminary data.</text>
</comment>
<organism evidence="7 8">
    <name type="scientific">Paramesorhizobium deserti</name>
    <dbReference type="NCBI Taxonomy" id="1494590"/>
    <lineage>
        <taxon>Bacteria</taxon>
        <taxon>Pseudomonadati</taxon>
        <taxon>Pseudomonadota</taxon>
        <taxon>Alphaproteobacteria</taxon>
        <taxon>Hyphomicrobiales</taxon>
        <taxon>Phyllobacteriaceae</taxon>
        <taxon>Paramesorhizobium</taxon>
    </lineage>
</organism>
<evidence type="ECO:0000313" key="7">
    <source>
        <dbReference type="EMBL" id="KXF79538.1"/>
    </source>
</evidence>
<keyword evidence="5 6" id="KW-0472">Membrane</keyword>
<dbReference type="Pfam" id="PF01810">
    <property type="entry name" value="LysE"/>
    <property type="match status" value="1"/>
</dbReference>
<evidence type="ECO:0000313" key="8">
    <source>
        <dbReference type="Proteomes" id="UP000070107"/>
    </source>
</evidence>
<keyword evidence="3 6" id="KW-0812">Transmembrane</keyword>
<evidence type="ECO:0000256" key="2">
    <source>
        <dbReference type="ARBA" id="ARBA00022475"/>
    </source>
</evidence>
<dbReference type="GO" id="GO:0005886">
    <property type="term" value="C:plasma membrane"/>
    <property type="evidence" value="ECO:0007669"/>
    <property type="project" value="UniProtKB-SubCell"/>
</dbReference>
<evidence type="ECO:0000256" key="1">
    <source>
        <dbReference type="ARBA" id="ARBA00004651"/>
    </source>
</evidence>
<dbReference type="STRING" id="1494590.ATN84_04185"/>
<accession>A0A135I284</accession>
<feature type="transmembrane region" description="Helical" evidence="6">
    <location>
        <begin position="181"/>
        <end position="199"/>
    </location>
</feature>
<dbReference type="RefSeq" id="WP_068880874.1">
    <property type="nucleotide sequence ID" value="NZ_LNTU01000001.1"/>
</dbReference>
<dbReference type="Proteomes" id="UP000070107">
    <property type="component" value="Unassembled WGS sequence"/>
</dbReference>
<dbReference type="AlphaFoldDB" id="A0A135I284"/>
<proteinExistence type="predicted"/>
<evidence type="ECO:0000256" key="3">
    <source>
        <dbReference type="ARBA" id="ARBA00022692"/>
    </source>
</evidence>